<protein>
    <submittedName>
        <fullName evidence="1">Uncharacterized protein</fullName>
    </submittedName>
</protein>
<reference evidence="1 2" key="1">
    <citation type="submission" date="2016-03" db="EMBL/GenBank/DDBJ databases">
        <authorList>
            <person name="Ploux O."/>
        </authorList>
    </citation>
    <scope>NUCLEOTIDE SEQUENCE [LARGE SCALE GENOMIC DNA]</scope>
    <source>
        <strain evidence="1 2">R-45378</strain>
    </source>
</reference>
<evidence type="ECO:0000313" key="2">
    <source>
        <dbReference type="Proteomes" id="UP000077857"/>
    </source>
</evidence>
<comment type="caution">
    <text evidence="1">The sequence shown here is derived from an EMBL/GenBank/DDBJ whole genome shotgun (WGS) entry which is preliminary data.</text>
</comment>
<proteinExistence type="predicted"/>
<dbReference type="AlphaFoldDB" id="A0A177N9M4"/>
<dbReference type="Proteomes" id="UP000077857">
    <property type="component" value="Unassembled WGS sequence"/>
</dbReference>
<evidence type="ECO:0000313" key="1">
    <source>
        <dbReference type="EMBL" id="OAI14647.1"/>
    </source>
</evidence>
<dbReference type="OrthoDB" id="6320928at2"/>
<name>A0A177N9M4_9GAMM</name>
<dbReference type="RefSeq" id="WP_064041107.1">
    <property type="nucleotide sequence ID" value="NZ_LUUJ01000087.1"/>
</dbReference>
<dbReference type="EMBL" id="LUUJ01000087">
    <property type="protein sequence ID" value="OAI14647.1"/>
    <property type="molecule type" value="Genomic_DNA"/>
</dbReference>
<accession>A0A177N9M4</accession>
<sequence length="309" mass="35256">MHSDIQDVFTQLHIDIARNSTDDFNLFHDPHKWQRIKDNPFGGPISLGFQLESLIEGRIARFRAGREEAGLIGQHALHFSNYQFSFVNAVKPGQILQVEIKDSQFKAEPEPVLSNRIVVKADGNLALMGFKKETAEPLFLPNPNLARIGELKIQPDRCFLPNGFFLKRKFMMTSNAKNFLCASLRDQTEYFDELQDKVEFPEMFPCALLSSALLEKALKWLHDFERNPMVYTSHKISIDRRLLAQLRSNDALHILIKPAQDAAAHDFGDLKATPLDYECYGLFGADNRVLFRALISLTPLELITKAMHK</sequence>
<gene>
    <name evidence="1" type="ORF">A1507_15260</name>
</gene>
<organism evidence="1 2">
    <name type="scientific">Methylomonas koyamae</name>
    <dbReference type="NCBI Taxonomy" id="702114"/>
    <lineage>
        <taxon>Bacteria</taxon>
        <taxon>Pseudomonadati</taxon>
        <taxon>Pseudomonadota</taxon>
        <taxon>Gammaproteobacteria</taxon>
        <taxon>Methylococcales</taxon>
        <taxon>Methylococcaceae</taxon>
        <taxon>Methylomonas</taxon>
    </lineage>
</organism>